<organism evidence="5 6">
    <name type="scientific">Pseudoxanthomonas winnipegensis</name>
    <dbReference type="NCBI Taxonomy" id="2480810"/>
    <lineage>
        <taxon>Bacteria</taxon>
        <taxon>Pseudomonadati</taxon>
        <taxon>Pseudomonadota</taxon>
        <taxon>Gammaproteobacteria</taxon>
        <taxon>Lysobacterales</taxon>
        <taxon>Lysobacteraceae</taxon>
        <taxon>Pseudoxanthomonas</taxon>
    </lineage>
</organism>
<name>A0A4Q8LAS8_9GAMM</name>
<gene>
    <name evidence="5" type="ORF">EA660_09770</name>
</gene>
<evidence type="ECO:0000313" key="5">
    <source>
        <dbReference type="EMBL" id="TAA25717.1"/>
    </source>
</evidence>
<dbReference type="RefSeq" id="WP_130551336.1">
    <property type="nucleotide sequence ID" value="NZ_SHMC01000003.1"/>
</dbReference>
<dbReference type="GO" id="GO:0046872">
    <property type="term" value="F:metal ion binding"/>
    <property type="evidence" value="ECO:0007669"/>
    <property type="project" value="UniProtKB-KW"/>
</dbReference>
<dbReference type="GO" id="GO:0005737">
    <property type="term" value="C:cytoplasm"/>
    <property type="evidence" value="ECO:0007669"/>
    <property type="project" value="TreeGrafter"/>
</dbReference>
<dbReference type="GO" id="GO:0016832">
    <property type="term" value="F:aldehyde-lyase activity"/>
    <property type="evidence" value="ECO:0007669"/>
    <property type="project" value="TreeGrafter"/>
</dbReference>
<accession>A0A4Q8LAS8</accession>
<evidence type="ECO:0000256" key="1">
    <source>
        <dbReference type="ARBA" id="ARBA00005568"/>
    </source>
</evidence>
<keyword evidence="2" id="KW-0479">Metal-binding</keyword>
<comment type="similarity">
    <text evidence="1">Belongs to the HpcH/HpaI aldolase family.</text>
</comment>
<dbReference type="InterPro" id="IPR040442">
    <property type="entry name" value="Pyrv_kinase-like_dom_sf"/>
</dbReference>
<dbReference type="PANTHER" id="PTHR30502">
    <property type="entry name" value="2-KETO-3-DEOXY-L-RHAMNONATE ALDOLASE"/>
    <property type="match status" value="1"/>
</dbReference>
<proteinExistence type="inferred from homology"/>
<dbReference type="Gene3D" id="3.20.20.60">
    <property type="entry name" value="Phosphoenolpyruvate-binding domains"/>
    <property type="match status" value="1"/>
</dbReference>
<feature type="domain" description="HpcH/HpaI aldolase/citrate lyase" evidence="4">
    <location>
        <begin position="23"/>
        <end position="243"/>
    </location>
</feature>
<dbReference type="Proteomes" id="UP000292627">
    <property type="component" value="Unassembled WGS sequence"/>
</dbReference>
<evidence type="ECO:0000259" key="4">
    <source>
        <dbReference type="Pfam" id="PF03328"/>
    </source>
</evidence>
<dbReference type="InterPro" id="IPR050251">
    <property type="entry name" value="HpcH-HpaI_aldolase"/>
</dbReference>
<dbReference type="InterPro" id="IPR015813">
    <property type="entry name" value="Pyrv/PenolPyrv_kinase-like_dom"/>
</dbReference>
<dbReference type="InterPro" id="IPR005000">
    <property type="entry name" value="Aldolase/citrate-lyase_domain"/>
</dbReference>
<dbReference type="PANTHER" id="PTHR30502:SF0">
    <property type="entry name" value="PHOSPHOENOLPYRUVATE CARBOXYLASE FAMILY PROTEIN"/>
    <property type="match status" value="1"/>
</dbReference>
<evidence type="ECO:0000313" key="6">
    <source>
        <dbReference type="Proteomes" id="UP000292627"/>
    </source>
</evidence>
<dbReference type="Pfam" id="PF03328">
    <property type="entry name" value="HpcH_HpaI"/>
    <property type="match status" value="1"/>
</dbReference>
<sequence length="269" mass="27970">MNEPPTNRLARRLRAGAVPRGAWLFTPSADVAEILAGFALDALILDLEHTPSSLEAALAQLRAIGAHGPTPLARVDAADSRQIKPLLDAGAQGILAPNVESAEQAAQLVAHCRYPPAGRRGLHYTVSRAAGWGAHAQAYAGQAEANTLVVAMIESARGVAAIPELAQVPGLDMLFFGPLDLSASIGLPGRYDAPEFLELWHEGERRCREAGLALGGTVLPGHGAARLAARGYGLVTLGADVGFLRAGVIHALEDPAHQLAAADHAEAEA</sequence>
<dbReference type="SUPFAM" id="SSF51621">
    <property type="entry name" value="Phosphoenolpyruvate/pyruvate domain"/>
    <property type="match status" value="1"/>
</dbReference>
<keyword evidence="3" id="KW-0456">Lyase</keyword>
<dbReference type="OrthoDB" id="86160at2"/>
<evidence type="ECO:0000256" key="3">
    <source>
        <dbReference type="ARBA" id="ARBA00023239"/>
    </source>
</evidence>
<evidence type="ECO:0000256" key="2">
    <source>
        <dbReference type="ARBA" id="ARBA00022723"/>
    </source>
</evidence>
<comment type="caution">
    <text evidence="5">The sequence shown here is derived from an EMBL/GenBank/DDBJ whole genome shotgun (WGS) entry which is preliminary data.</text>
</comment>
<dbReference type="EMBL" id="SHMC01000003">
    <property type="protein sequence ID" value="TAA25717.1"/>
    <property type="molecule type" value="Genomic_DNA"/>
</dbReference>
<reference evidence="5 6" key="1">
    <citation type="submission" date="2019-02" db="EMBL/GenBank/DDBJ databases">
        <title>WGS of Pseudoxanthomonas species novum from clinical isolates.</title>
        <authorList>
            <person name="Bernier A.-M."/>
            <person name="Bernard K."/>
            <person name="Vachon A."/>
        </authorList>
    </citation>
    <scope>NUCLEOTIDE SEQUENCE [LARGE SCALE GENOMIC DNA]</scope>
    <source>
        <strain evidence="5 6">NML171200</strain>
    </source>
</reference>
<protein>
    <submittedName>
        <fullName evidence="5">4-hydroxy-2-oxovalerate aldolase</fullName>
    </submittedName>
</protein>
<dbReference type="AlphaFoldDB" id="A0A4Q8LAS8"/>